<dbReference type="AlphaFoldDB" id="A0A6B1Y024"/>
<keyword evidence="2" id="KW-1003">Cell membrane</keyword>
<keyword evidence="5" id="KW-0472">Membrane</keyword>
<dbReference type="PANTHER" id="PTHR23513">
    <property type="entry name" value="INTEGRAL MEMBRANE EFFLUX PROTEIN-RELATED"/>
    <property type="match status" value="1"/>
</dbReference>
<gene>
    <name evidence="6" type="ORF">H9Q64_07740</name>
</gene>
<dbReference type="GO" id="GO:0005886">
    <property type="term" value="C:plasma membrane"/>
    <property type="evidence" value="ECO:0007669"/>
    <property type="project" value="UniProtKB-SubCell"/>
</dbReference>
<reference evidence="6 7" key="1">
    <citation type="submission" date="2020-08" db="EMBL/GenBank/DDBJ databases">
        <title>Enterococcus faecalis SF28073 genome assembly.</title>
        <authorList>
            <person name="Duerkop B.A."/>
            <person name="Johnson C.N."/>
        </authorList>
    </citation>
    <scope>NUCLEOTIDE SEQUENCE [LARGE SCALE GENOMIC DNA]</scope>
    <source>
        <strain evidence="6 7">SF28073</strain>
    </source>
</reference>
<evidence type="ECO:0000256" key="2">
    <source>
        <dbReference type="ARBA" id="ARBA00022475"/>
    </source>
</evidence>
<dbReference type="SUPFAM" id="SSF103473">
    <property type="entry name" value="MFS general substrate transporter"/>
    <property type="match status" value="1"/>
</dbReference>
<evidence type="ECO:0000256" key="4">
    <source>
        <dbReference type="ARBA" id="ARBA00022989"/>
    </source>
</evidence>
<keyword evidence="3" id="KW-0812">Transmembrane</keyword>
<evidence type="ECO:0000256" key="5">
    <source>
        <dbReference type="ARBA" id="ARBA00023136"/>
    </source>
</evidence>
<dbReference type="RefSeq" id="WP_002382838.1">
    <property type="nucleotide sequence ID" value="NZ_AP031218.1"/>
</dbReference>
<name>A0A6B1Y024_ENTFL</name>
<keyword evidence="4" id="KW-1133">Transmembrane helix</keyword>
<evidence type="ECO:0000256" key="3">
    <source>
        <dbReference type="ARBA" id="ARBA00022692"/>
    </source>
</evidence>
<comment type="subcellular location">
    <subcellularLocation>
        <location evidence="1">Cell membrane</location>
        <topology evidence="1">Multi-pass membrane protein</topology>
    </subcellularLocation>
</comment>
<dbReference type="Pfam" id="PF07690">
    <property type="entry name" value="MFS_1"/>
    <property type="match status" value="1"/>
</dbReference>
<organism evidence="6 7">
    <name type="scientific">Enterococcus faecalis</name>
    <name type="common">Streptococcus faecalis</name>
    <dbReference type="NCBI Taxonomy" id="1351"/>
    <lineage>
        <taxon>Bacteria</taxon>
        <taxon>Bacillati</taxon>
        <taxon>Bacillota</taxon>
        <taxon>Bacilli</taxon>
        <taxon>Lactobacillales</taxon>
        <taxon>Enterococcaceae</taxon>
        <taxon>Enterococcus</taxon>
    </lineage>
</organism>
<evidence type="ECO:0000256" key="1">
    <source>
        <dbReference type="ARBA" id="ARBA00004651"/>
    </source>
</evidence>
<dbReference type="EMBL" id="CP060804">
    <property type="protein sequence ID" value="QNP39146.1"/>
    <property type="molecule type" value="Genomic_DNA"/>
</dbReference>
<dbReference type="Gene3D" id="1.20.1250.20">
    <property type="entry name" value="MFS general substrate transporter like domains"/>
    <property type="match status" value="1"/>
</dbReference>
<dbReference type="Proteomes" id="UP000516122">
    <property type="component" value="Chromosome"/>
</dbReference>
<accession>A0A6B1Y024</accession>
<dbReference type="InterPro" id="IPR011701">
    <property type="entry name" value="MFS"/>
</dbReference>
<dbReference type="GO" id="GO:0022857">
    <property type="term" value="F:transmembrane transporter activity"/>
    <property type="evidence" value="ECO:0007669"/>
    <property type="project" value="InterPro"/>
</dbReference>
<evidence type="ECO:0000313" key="7">
    <source>
        <dbReference type="Proteomes" id="UP000516122"/>
    </source>
</evidence>
<proteinExistence type="predicted"/>
<dbReference type="PANTHER" id="PTHR23513:SF6">
    <property type="entry name" value="MAJOR FACILITATOR SUPERFAMILY ASSOCIATED DOMAIN-CONTAINING PROTEIN"/>
    <property type="match status" value="1"/>
</dbReference>
<evidence type="ECO:0000313" key="6">
    <source>
        <dbReference type="EMBL" id="QNP39146.1"/>
    </source>
</evidence>
<protein>
    <submittedName>
        <fullName evidence="6">MFS transporter</fullName>
    </submittedName>
</protein>
<sequence length="412" mass="45911">MNVFRKNKIFRQLSLANVLSIAGDSLFYLALVTYASQLKQYSLIISIIALLETLPNLLESLSGYFSDQTKYRFQWLIVSGFIRGILYCFVGILFASSWQAWLIICVTISINFVSDCFGTFSNSLRIPIIRRICTNDELEEALGLTNSFGQIIRFIAQFLGAALLALVSYSGLAYLNAISFFLVSVIFLFIQKSMDTSSVATNEEDGARKQIERQSYWHSLKKAINQIRYQPKLFQMVFQVGIINGLLAAFLPLLQIIFVEKTKMIIGNYSFTVALTGAVLTLSLAMGSLFGVPLFKKVQLATVVLCLNLFIIIFLISCFYENFVVILSGLAIIGFLVGVSTPKLSGWLMTSVDSQQLAISVGLINSILVMMAPLVMSIFSLISSFHRIQALIIYLLLLSGGCLMLSYITNRK</sequence>
<dbReference type="InterPro" id="IPR036259">
    <property type="entry name" value="MFS_trans_sf"/>
</dbReference>